<comment type="caution">
    <text evidence="4">The sequence shown here is derived from an EMBL/GenBank/DDBJ whole genome shotgun (WGS) entry which is preliminary data.</text>
</comment>
<dbReference type="Proteomes" id="UP001598019">
    <property type="component" value="Unassembled WGS sequence"/>
</dbReference>
<feature type="region of interest" description="Disordered" evidence="1">
    <location>
        <begin position="2659"/>
        <end position="2707"/>
    </location>
</feature>
<protein>
    <submittedName>
        <fullName evidence="4">Ig-like domain-containing protein</fullName>
    </submittedName>
</protein>
<evidence type="ECO:0000256" key="2">
    <source>
        <dbReference type="SAM" id="Phobius"/>
    </source>
</evidence>
<gene>
    <name evidence="4" type="ORF">SKC37_07700</name>
</gene>
<feature type="transmembrane region" description="Helical" evidence="2">
    <location>
        <begin position="12"/>
        <end position="31"/>
    </location>
</feature>
<reference evidence="4 5" key="1">
    <citation type="submission" date="2024-03" db="EMBL/GenBank/DDBJ databases">
        <title>Aquirufa genome sequencing.</title>
        <authorList>
            <person name="Pitt A."/>
            <person name="Hahn M.W."/>
        </authorList>
    </citation>
    <scope>NUCLEOTIDE SEQUENCE [LARGE SCALE GENOMIC DNA]</scope>
    <source>
        <strain evidence="4 5">HETE-83D</strain>
    </source>
</reference>
<proteinExistence type="predicted"/>
<name>A0ABW6DS64_9BACT</name>
<evidence type="ECO:0000313" key="5">
    <source>
        <dbReference type="Proteomes" id="UP001598019"/>
    </source>
</evidence>
<dbReference type="Pfam" id="PF13585">
    <property type="entry name" value="CHU_C"/>
    <property type="match status" value="1"/>
</dbReference>
<dbReference type="Pfam" id="PF19081">
    <property type="entry name" value="Ig_7"/>
    <property type="match status" value="2"/>
</dbReference>
<dbReference type="PROSITE" id="PS00018">
    <property type="entry name" value="EF_HAND_1"/>
    <property type="match status" value="1"/>
</dbReference>
<dbReference type="Gene3D" id="2.60.40.2810">
    <property type="match status" value="2"/>
</dbReference>
<feature type="domain" description="Ig-like" evidence="3">
    <location>
        <begin position="1614"/>
        <end position="1694"/>
    </location>
</feature>
<dbReference type="Pfam" id="PF17963">
    <property type="entry name" value="Big_9"/>
    <property type="match status" value="6"/>
</dbReference>
<evidence type="ECO:0000256" key="1">
    <source>
        <dbReference type="SAM" id="MobiDB-lite"/>
    </source>
</evidence>
<feature type="compositionally biased region" description="Basic and acidic residues" evidence="1">
    <location>
        <begin position="2689"/>
        <end position="2698"/>
    </location>
</feature>
<dbReference type="NCBIfam" id="NF033679">
    <property type="entry name" value="DNRLRE_dom"/>
    <property type="match status" value="1"/>
</dbReference>
<dbReference type="RefSeq" id="WP_377980918.1">
    <property type="nucleotide sequence ID" value="NZ_JBBKXX010000002.1"/>
</dbReference>
<organism evidence="4 5">
    <name type="scientific">Aquirufa esocilacus</name>
    <dbReference type="NCBI Taxonomy" id="3096513"/>
    <lineage>
        <taxon>Bacteria</taxon>
        <taxon>Pseudomonadati</taxon>
        <taxon>Bacteroidota</taxon>
        <taxon>Cytophagia</taxon>
        <taxon>Cytophagales</taxon>
        <taxon>Flectobacillaceae</taxon>
        <taxon>Aquirufa</taxon>
    </lineage>
</organism>
<dbReference type="Gene3D" id="4.10.1080.10">
    <property type="entry name" value="TSP type-3 repeat"/>
    <property type="match status" value="1"/>
</dbReference>
<dbReference type="NCBIfam" id="NF012211">
    <property type="entry name" value="tand_rpt_95"/>
    <property type="match status" value="5"/>
</dbReference>
<keyword evidence="2" id="KW-0812">Transmembrane</keyword>
<dbReference type="InterPro" id="IPR044023">
    <property type="entry name" value="Ig_7"/>
</dbReference>
<dbReference type="InterPro" id="IPR018247">
    <property type="entry name" value="EF_Hand_1_Ca_BS"/>
</dbReference>
<dbReference type="InterPro" id="IPR028974">
    <property type="entry name" value="TSP_type-3_rpt"/>
</dbReference>
<accession>A0ABW6DS64</accession>
<dbReference type="Gene3D" id="2.60.40.3440">
    <property type="match status" value="2"/>
</dbReference>
<dbReference type="EMBL" id="JBBKXX010000002">
    <property type="protein sequence ID" value="MFD3408536.1"/>
    <property type="molecule type" value="Genomic_DNA"/>
</dbReference>
<keyword evidence="5" id="KW-1185">Reference proteome</keyword>
<feature type="compositionally biased region" description="Basic and acidic residues" evidence="1">
    <location>
        <begin position="2662"/>
        <end position="2676"/>
    </location>
</feature>
<feature type="domain" description="Ig-like" evidence="3">
    <location>
        <begin position="1796"/>
        <end position="1880"/>
    </location>
</feature>
<keyword evidence="2" id="KW-1133">Transmembrane helix</keyword>
<sequence length="2825" mass="292528">MLVSTTNCRLYKVVVSVVAFLCFQLIGISAYSQSTTFKSGSAIIDMGAASPTVANSLKPYGLIYSLLNDSNIPVYGVIGQTKVKDGIDFTYNGKSYRGGTYIVPAEFRSTAVNAVLSSWAGQGVVIDYATTDFVVNVTYKMTFAPKWAMDKTNGSVAVAYLTAAGIPASAYSFKEPSQLQACNDIFVLPHASPTWATHKNLYFWNKEQRGAIYVSCNAVSILEGITKDTTISGTPTTIKMNFLTTNGLVNYANHGAATTPFLHLNPTDPMAQYIGKTDAAQIKGAEVVYLPKIGSAWNPGTKLITQSPTQTNIPSLSPGPAAINIYGRGFDDNTRGYVMYEAAHSVGGTAADNIAAQRVFLNFSFFALQDKASSLFSASVAGIPTEMKAGVTYANFAATVNGSGNFTYQWKSSVPGTFTNPTGATTSFTPDVNITSSSNCVITCVVTDACTRSIFDSKGTVVIPANPPLVVNPITKTISADCGTAPLTFNVFDSNEDPDAGARTLTAVTGVSNGTITFTSSGIVTFTGNEFFQGLETLNYTLSNGIVSASNTIKITVGSAALAPVITNDNAAVLEDKITPISVLLNDKNNPTASSSSNLFIRDITVKPTSGYVYINGDGTLSYVTQKDAAPVNGTDSFKYLACNDLGYCAVGTVNVTITPDNCGPGNYKPSVSTSSVSNTVNLIASRDSYIDENNSSNNYGGSSSSSMSLNGNSGNRRKPILYFDLSSIGSSSTITSASLQLTYSSSISSSNANSSSKNPFPASIFKLSRLWTETGVTWSKTNGSTSWGTSGASSSSSDYSSTDAGTFASSNWGVKSSGAIATSSDITNMIQGWVTNPTTNYGMVIAPASASNPYSVKFGSKDNSTSSYRPKLTVVYSTPGVSASCTTIPTTYQPIAYPDQVSTASNAAITISPLTNDANFYGRTNTILSVSSPTHGGTATISGSTIVYTPSGSYLGVETLTYTIKDAGNNTTYSTTIRIKVTRVAPVLGNDAATTPSGTAVTLNVGSNDTDPQGALSAPEIMVQPQYGTLTQSGNSYLYTPSPGFVGTDQFTYKRLSASTGDCDPALSATAVATITVSDQAPVAQNDSYSTVSCKPVKMAILANDTDPEGTQLSTVIVTNPTNGTLTANSDGTYTYVSNFNYVGSDSFTYKARDASSGLLLSNVATVNLNIGVVRVNNAPIAAPDADNTIINQVLNMDVLSNDSDPDQDNIVINITAAGLIAPSNGTITLLPNGMISYMPNANFVGTDTFEYQICDDNINCTGSASICSKGAVTVTVKAIPVVVSGKIWGDADGSAAGTFSNIFTTGEIGTNAYGGVYVFLADQNNVVLDKAPVDFLGNYSLINAPSQTNNTKLLLHSQDVLEGSTLSTVTLPSTFKATSPLINPSFNIGVINIANADFGIEELPIAVTKALAQQSNPNGLLTLSASDVRGTDVDGTVTDVKFISFPTNTTTIEINGTSYNSGNWPVNGVTLSYPLTSLKIQAVSGSVIAVIPFKVIDNAGNSSSSAGELSVNLYQTLTAGTISTTSTSVCGTAVPAAFTSITDALGGRASIQYQWQSSLDNSTYMDIAGATLATYVPSSTISVTTYFRRKVFTSLDTDIYSNVITVTANALPAAPTGSNLTLVSGGGTLSANTVTSGATVDWYNVSTGGSRLVTGTTATTTYAVSGLSQTTAYYAASRNLTTGCVNPTRTVIYALQGSIIPGEISANQVVCEGSNPEDLVSISDGSSGASTMAYQWQSSTDGTSFSDIAGEDTPTLALSTINLTTYYKRKTFVDGTTTPFSYSNTVIITVNPLPATPSVVVSAARTGAGSVSLNATASSGTTIDWYDSNVSGNLIQSGATNLTTPVISTTTSFYAFARNITSGCISTNGAEVIATINPALDGGAVSGDQAICIGGTAATLTSTTAATGGTGSISYQWQVSSNNVSFSDVSGATSATYAPGAINSSKYYRRRALTANDAAVYSNVLAVTVNPLPVISLTSNLTITSGASVSLTASGANTYSWTPSTGLSAANTAAVTATPTVTTTYTVTGTNATTSCFATASVIVTVNPALTAGMISAAQTICAGASPATLSSATAATGGTGSIVYEWLSSTNGTTFTTISGANSATYSPGTISVNTYFKRGASTPNDASVYTSAILITVQSSVGGTIAGSAAVCAGTNSTVLTLSGYTGSVTRWQSALAADFSGTVTNINSVSTSITETNLTATKYYRAVVRVGVCAASNSATATITVNALPVISISPSAPSITSGSSVSLTASGANTYSWTPSTGLSATNTAVVTASPTATTTYSVTGTSSSCSSTATVTVTVTSASPADSDGDGVTDAQEAIDGTDPNEGCSYLVASRTLTPTAAWGLLDCDADGNSNATDPHVDAPTASNDIVSIGNTGIVTVNVLVNDDFLPGPSTELVRQSSPNEGTAQGQVSFNPLTGEMTYRRAPFESGSKTVGYRVTNKGVTPAVSATAFVTIVACDLQDPLADCDGDGEPNGTDTAPTDPCVYEPTRQVKANVSDDWKALDCDGDGVINGTELTDGTSPADACSFKGTSITLSPSAAWLLLDCDADGVTNQVEGTQDFDGDGIPNCLDTDSDGDSISDKLETTVDTDKDGKPDYLDLDSDNDGILDSVENRACTGTGILCDTDADGKPNFRDLDSDADQISDVIEASGSDYNKDGIADGNIDEKGIPSSANKGLTPPDTDRDGKLDPYDVDSDGDGILDYDEEFNEDADFADCDKDGIVNRLDPDECEIFAPQGISPNNDDKNDRLVFKGLVLRKLPNHLSVFNRWGTLVFEMDDYDNSWSGTILPDGTYFYVLDFYGRKPTISNYLAIDRTIK</sequence>
<dbReference type="Gene3D" id="2.60.40.2700">
    <property type="match status" value="2"/>
</dbReference>
<keyword evidence="2" id="KW-0472">Membrane</keyword>
<evidence type="ECO:0000259" key="3">
    <source>
        <dbReference type="Pfam" id="PF19081"/>
    </source>
</evidence>
<evidence type="ECO:0000313" key="4">
    <source>
        <dbReference type="EMBL" id="MFD3408536.1"/>
    </source>
</evidence>
<dbReference type="SUPFAM" id="SSF103647">
    <property type="entry name" value="TSP type-3 repeat"/>
    <property type="match status" value="1"/>
</dbReference>